<evidence type="ECO:0000313" key="7">
    <source>
        <dbReference type="EMBL" id="MSR92070.1"/>
    </source>
</evidence>
<name>A0A7X2T2C0_9CLOT</name>
<dbReference type="InterPro" id="IPR006140">
    <property type="entry name" value="D-isomer_DH_NAD-bd"/>
</dbReference>
<dbReference type="Pfam" id="PF00389">
    <property type="entry name" value="2-Hacid_dh"/>
    <property type="match status" value="1"/>
</dbReference>
<dbReference type="EMBL" id="VULX01000021">
    <property type="protein sequence ID" value="MSR92070.1"/>
    <property type="molecule type" value="Genomic_DNA"/>
</dbReference>
<evidence type="ECO:0000313" key="8">
    <source>
        <dbReference type="Proteomes" id="UP000460287"/>
    </source>
</evidence>
<dbReference type="PROSITE" id="PS00065">
    <property type="entry name" value="D_2_HYDROXYACID_DH_1"/>
    <property type="match status" value="1"/>
</dbReference>
<dbReference type="SUPFAM" id="SSF51735">
    <property type="entry name" value="NAD(P)-binding Rossmann-fold domains"/>
    <property type="match status" value="1"/>
</dbReference>
<sequence length="330" mass="36897">MKICFYSLREFDELAFCKKFGKEFGIEFVYTCDYPNKDNIELARGCEAISIIPCDMSEAVLKKFQDVGVKYVECRSIGYDHVDLKAAKKLGMKVSNVSYPPDGVANYAIMLMMACSRNFGHILKRVELQDYSLKNKIGKDISTSTVGIMGTGKIGSTVIRHLSGFGCRILAYDAYQNDEVKKYAEYVSMDKMLAECDIISLHMNANEENYHVIDKEAIEKMKDGAIIVNTARGKLIDSKALIAGLESGKLGGAALDVLENEDGLYFHNRVGEVISNHDMAILSSFPNVIISPHTAFYTMEDVEDMVKGCFESIYAFENGKETVHEVTYKE</sequence>
<protein>
    <submittedName>
        <fullName evidence="7">Lactate dehydrogenase</fullName>
    </submittedName>
</protein>
<evidence type="ECO:0000256" key="3">
    <source>
        <dbReference type="ARBA" id="ARBA00023027"/>
    </source>
</evidence>
<dbReference type="PANTHER" id="PTHR43026">
    <property type="entry name" value="2-HYDROXYACID DEHYDROGENASE HOMOLOG 1-RELATED"/>
    <property type="match status" value="1"/>
</dbReference>
<proteinExistence type="inferred from homology"/>
<evidence type="ECO:0000256" key="2">
    <source>
        <dbReference type="ARBA" id="ARBA00023002"/>
    </source>
</evidence>
<dbReference type="InterPro" id="IPR058205">
    <property type="entry name" value="D-LDH-like"/>
</dbReference>
<keyword evidence="2 4" id="KW-0560">Oxidoreductase</keyword>
<feature type="domain" description="D-isomer specific 2-hydroxyacid dehydrogenase catalytic" evidence="5">
    <location>
        <begin position="17"/>
        <end position="326"/>
    </location>
</feature>
<organism evidence="7 8">
    <name type="scientific">Inconstantimicrobium porci</name>
    <dbReference type="NCBI Taxonomy" id="2652291"/>
    <lineage>
        <taxon>Bacteria</taxon>
        <taxon>Bacillati</taxon>
        <taxon>Bacillota</taxon>
        <taxon>Clostridia</taxon>
        <taxon>Eubacteriales</taxon>
        <taxon>Clostridiaceae</taxon>
        <taxon>Inconstantimicrobium</taxon>
    </lineage>
</organism>
<dbReference type="RefSeq" id="WP_154531969.1">
    <property type="nucleotide sequence ID" value="NZ_VULX01000021.1"/>
</dbReference>
<comment type="caution">
    <text evidence="7">The sequence shown here is derived from an EMBL/GenBank/DDBJ whole genome shotgun (WGS) entry which is preliminary data.</text>
</comment>
<dbReference type="InterPro" id="IPR036291">
    <property type="entry name" value="NAD(P)-bd_dom_sf"/>
</dbReference>
<gene>
    <name evidence="7" type="ORF">FYJ33_11880</name>
</gene>
<dbReference type="SUPFAM" id="SSF52283">
    <property type="entry name" value="Formate/glycerate dehydrogenase catalytic domain-like"/>
    <property type="match status" value="1"/>
</dbReference>
<dbReference type="InterPro" id="IPR029753">
    <property type="entry name" value="D-isomer_DH_CS"/>
</dbReference>
<accession>A0A7X2T2C0</accession>
<keyword evidence="3" id="KW-0520">NAD</keyword>
<dbReference type="PROSITE" id="PS00671">
    <property type="entry name" value="D_2_HYDROXYACID_DH_3"/>
    <property type="match status" value="1"/>
</dbReference>
<comment type="similarity">
    <text evidence="1 4">Belongs to the D-isomer specific 2-hydroxyacid dehydrogenase family.</text>
</comment>
<evidence type="ECO:0000256" key="1">
    <source>
        <dbReference type="ARBA" id="ARBA00005854"/>
    </source>
</evidence>
<dbReference type="InterPro" id="IPR029752">
    <property type="entry name" value="D-isomer_DH_CS1"/>
</dbReference>
<dbReference type="PANTHER" id="PTHR43026:SF1">
    <property type="entry name" value="2-HYDROXYACID DEHYDROGENASE HOMOLOG 1-RELATED"/>
    <property type="match status" value="1"/>
</dbReference>
<dbReference type="AlphaFoldDB" id="A0A7X2T2C0"/>
<reference evidence="7 8" key="1">
    <citation type="submission" date="2019-08" db="EMBL/GenBank/DDBJ databases">
        <title>In-depth cultivation of the pig gut microbiome towards novel bacterial diversity and tailored functional studies.</title>
        <authorList>
            <person name="Wylensek D."/>
            <person name="Hitch T.C.A."/>
            <person name="Clavel T."/>
        </authorList>
    </citation>
    <scope>NUCLEOTIDE SEQUENCE [LARGE SCALE GENOMIC DNA]</scope>
    <source>
        <strain evidence="7 8">WCA-383-APC-5B</strain>
    </source>
</reference>
<feature type="domain" description="D-isomer specific 2-hydroxyacid dehydrogenase NAD-binding" evidence="6">
    <location>
        <begin position="109"/>
        <end position="295"/>
    </location>
</feature>
<dbReference type="Pfam" id="PF02826">
    <property type="entry name" value="2-Hacid_dh_C"/>
    <property type="match status" value="1"/>
</dbReference>
<dbReference type="InterPro" id="IPR006139">
    <property type="entry name" value="D-isomer_2_OHA_DH_cat_dom"/>
</dbReference>
<keyword evidence="8" id="KW-1185">Reference proteome</keyword>
<dbReference type="GO" id="GO:0008720">
    <property type="term" value="F:D-lactate dehydrogenase (NAD+) activity"/>
    <property type="evidence" value="ECO:0007669"/>
    <property type="project" value="TreeGrafter"/>
</dbReference>
<evidence type="ECO:0000256" key="4">
    <source>
        <dbReference type="RuleBase" id="RU003719"/>
    </source>
</evidence>
<dbReference type="Gene3D" id="3.40.50.720">
    <property type="entry name" value="NAD(P)-binding Rossmann-like Domain"/>
    <property type="match status" value="2"/>
</dbReference>
<evidence type="ECO:0000259" key="5">
    <source>
        <dbReference type="Pfam" id="PF00389"/>
    </source>
</evidence>
<evidence type="ECO:0000259" key="6">
    <source>
        <dbReference type="Pfam" id="PF02826"/>
    </source>
</evidence>
<dbReference type="CDD" id="cd12185">
    <property type="entry name" value="HGDH_LDH_like"/>
    <property type="match status" value="1"/>
</dbReference>
<dbReference type="Proteomes" id="UP000460287">
    <property type="component" value="Unassembled WGS sequence"/>
</dbReference>
<dbReference type="GO" id="GO:0051287">
    <property type="term" value="F:NAD binding"/>
    <property type="evidence" value="ECO:0007669"/>
    <property type="project" value="InterPro"/>
</dbReference>